<dbReference type="RefSeq" id="XP_025463787.1">
    <property type="nucleotide sequence ID" value="XM_025609407.1"/>
</dbReference>
<dbReference type="PANTHER" id="PTHR33048:SF155">
    <property type="entry name" value="INTEGRAL MEMBRANE PROTEIN"/>
    <property type="match status" value="1"/>
</dbReference>
<dbReference type="AlphaFoldDB" id="A0A317VJR4"/>
<dbReference type="OrthoDB" id="4682787at2759"/>
<evidence type="ECO:0000259" key="7">
    <source>
        <dbReference type="Pfam" id="PF20684"/>
    </source>
</evidence>
<accession>A0A317VJR4</accession>
<feature type="transmembrane region" description="Helical" evidence="6">
    <location>
        <begin position="12"/>
        <end position="35"/>
    </location>
</feature>
<dbReference type="STRING" id="1450535.A0A317VJR4"/>
<dbReference type="Pfam" id="PF20684">
    <property type="entry name" value="Fung_rhodopsin"/>
    <property type="match status" value="1"/>
</dbReference>
<feature type="transmembrane region" description="Helical" evidence="6">
    <location>
        <begin position="208"/>
        <end position="228"/>
    </location>
</feature>
<dbReference type="EMBL" id="MSFK01000030">
    <property type="protein sequence ID" value="PWY74594.1"/>
    <property type="molecule type" value="Genomic_DNA"/>
</dbReference>
<feature type="transmembrane region" description="Helical" evidence="6">
    <location>
        <begin position="91"/>
        <end position="114"/>
    </location>
</feature>
<reference evidence="8 9" key="1">
    <citation type="submission" date="2016-12" db="EMBL/GenBank/DDBJ databases">
        <title>The genomes of Aspergillus section Nigri reveals drivers in fungal speciation.</title>
        <authorList>
            <consortium name="DOE Joint Genome Institute"/>
            <person name="Vesth T.C."/>
            <person name="Nybo J."/>
            <person name="Theobald S."/>
            <person name="Brandl J."/>
            <person name="Frisvad J.C."/>
            <person name="Nielsen K.F."/>
            <person name="Lyhne E.K."/>
            <person name="Kogle M.E."/>
            <person name="Kuo A."/>
            <person name="Riley R."/>
            <person name="Clum A."/>
            <person name="Nolan M."/>
            <person name="Lipzen A."/>
            <person name="Salamov A."/>
            <person name="Henrissat B."/>
            <person name="Wiebenga A."/>
            <person name="De Vries R.P."/>
            <person name="Grigoriev I.V."/>
            <person name="Mortensen U.H."/>
            <person name="Andersen M.R."/>
            <person name="Baker S.E."/>
        </authorList>
    </citation>
    <scope>NUCLEOTIDE SEQUENCE [LARGE SCALE GENOMIC DNA]</scope>
    <source>
        <strain evidence="8 9">CBS 115572</strain>
    </source>
</reference>
<comment type="caution">
    <text evidence="8">The sequence shown here is derived from an EMBL/GenBank/DDBJ whole genome shotgun (WGS) entry which is preliminary data.</text>
</comment>
<dbReference type="PANTHER" id="PTHR33048">
    <property type="entry name" value="PTH11-LIKE INTEGRAL MEMBRANE PROTEIN (AFU_ORTHOLOGUE AFUA_5G11245)"/>
    <property type="match status" value="1"/>
</dbReference>
<evidence type="ECO:0000256" key="6">
    <source>
        <dbReference type="SAM" id="Phobius"/>
    </source>
</evidence>
<feature type="transmembrane region" description="Helical" evidence="6">
    <location>
        <begin position="121"/>
        <end position="146"/>
    </location>
</feature>
<evidence type="ECO:0000313" key="9">
    <source>
        <dbReference type="Proteomes" id="UP000246702"/>
    </source>
</evidence>
<comment type="similarity">
    <text evidence="5">Belongs to the SAT4 family.</text>
</comment>
<keyword evidence="4 6" id="KW-0472">Membrane</keyword>
<sequence length="353" mass="39045">MSPGSSSYNAGPGILALNWAAAATAVLVMTLRVIAKLRIRHYALNDTVMLCALVLALAASVMITLAIGHGYGQHYQYLSRANQVLSLKYYTGFQCLSIVATGFGRAAFALYLLNILRQQRFIWFLLWVIFALQIIINIVSVITILAQCKDISSIWDTTVITTCWDPNVDRIYAYVQCSINTATDFFLAIFPTYTFWSLSLQKRIKISLVILMSLGLVAMVASIMRVVYVDSIAERGDQTAATVKLSRWALAECYLVIVTASIPCIRSLVIASVRNIHSDNRSRARKSLPKISGPTPDRAGFSAWTAAQQSHSRRRESVEYILSNAELVRLEGGGIPKRMDVMLITNDSSSTKS</sequence>
<name>A0A317VJR4_9EURO</name>
<feature type="non-terminal residue" evidence="8">
    <location>
        <position position="353"/>
    </location>
</feature>
<dbReference type="InterPro" id="IPR052337">
    <property type="entry name" value="SAT4-like"/>
</dbReference>
<comment type="subcellular location">
    <subcellularLocation>
        <location evidence="1">Membrane</location>
        <topology evidence="1">Multi-pass membrane protein</topology>
    </subcellularLocation>
</comment>
<feature type="transmembrane region" description="Helical" evidence="6">
    <location>
        <begin position="248"/>
        <end position="273"/>
    </location>
</feature>
<feature type="transmembrane region" description="Helical" evidence="6">
    <location>
        <begin position="47"/>
        <end position="71"/>
    </location>
</feature>
<dbReference type="GeneID" id="37111550"/>
<evidence type="ECO:0000256" key="4">
    <source>
        <dbReference type="ARBA" id="ARBA00023136"/>
    </source>
</evidence>
<feature type="transmembrane region" description="Helical" evidence="6">
    <location>
        <begin position="171"/>
        <end position="196"/>
    </location>
</feature>
<keyword evidence="3 6" id="KW-1133">Transmembrane helix</keyword>
<gene>
    <name evidence="8" type="ORF">BO94DRAFT_500132</name>
</gene>
<keyword evidence="9" id="KW-1185">Reference proteome</keyword>
<evidence type="ECO:0000256" key="5">
    <source>
        <dbReference type="ARBA" id="ARBA00038359"/>
    </source>
</evidence>
<dbReference type="Proteomes" id="UP000246702">
    <property type="component" value="Unassembled WGS sequence"/>
</dbReference>
<evidence type="ECO:0000256" key="1">
    <source>
        <dbReference type="ARBA" id="ARBA00004141"/>
    </source>
</evidence>
<feature type="domain" description="Rhodopsin" evidence="7">
    <location>
        <begin position="31"/>
        <end position="269"/>
    </location>
</feature>
<evidence type="ECO:0000256" key="2">
    <source>
        <dbReference type="ARBA" id="ARBA00022692"/>
    </source>
</evidence>
<keyword evidence="2 6" id="KW-0812">Transmembrane</keyword>
<evidence type="ECO:0000313" key="8">
    <source>
        <dbReference type="EMBL" id="PWY74594.1"/>
    </source>
</evidence>
<protein>
    <recommendedName>
        <fullName evidence="7">Rhodopsin domain-containing protein</fullName>
    </recommendedName>
</protein>
<proteinExistence type="inferred from homology"/>
<dbReference type="InterPro" id="IPR049326">
    <property type="entry name" value="Rhodopsin_dom_fungi"/>
</dbReference>
<organism evidence="8 9">
    <name type="scientific">Aspergillus sclerotioniger CBS 115572</name>
    <dbReference type="NCBI Taxonomy" id="1450535"/>
    <lineage>
        <taxon>Eukaryota</taxon>
        <taxon>Fungi</taxon>
        <taxon>Dikarya</taxon>
        <taxon>Ascomycota</taxon>
        <taxon>Pezizomycotina</taxon>
        <taxon>Eurotiomycetes</taxon>
        <taxon>Eurotiomycetidae</taxon>
        <taxon>Eurotiales</taxon>
        <taxon>Aspergillaceae</taxon>
        <taxon>Aspergillus</taxon>
        <taxon>Aspergillus subgen. Circumdati</taxon>
    </lineage>
</organism>
<dbReference type="GO" id="GO:0016020">
    <property type="term" value="C:membrane"/>
    <property type="evidence" value="ECO:0007669"/>
    <property type="project" value="UniProtKB-SubCell"/>
</dbReference>
<evidence type="ECO:0000256" key="3">
    <source>
        <dbReference type="ARBA" id="ARBA00022989"/>
    </source>
</evidence>